<dbReference type="AlphaFoldDB" id="A0A1N6WC82"/>
<dbReference type="PANTHER" id="PTHR30238">
    <property type="entry name" value="MEMBRANE BOUND PREDICTED REDOX MODULATOR"/>
    <property type="match status" value="1"/>
</dbReference>
<organism evidence="7 8">
    <name type="scientific">Aromatoleum tolulyticum</name>
    <dbReference type="NCBI Taxonomy" id="34027"/>
    <lineage>
        <taxon>Bacteria</taxon>
        <taxon>Pseudomonadati</taxon>
        <taxon>Pseudomonadota</taxon>
        <taxon>Betaproteobacteria</taxon>
        <taxon>Rhodocyclales</taxon>
        <taxon>Rhodocyclaceae</taxon>
        <taxon>Aromatoleum</taxon>
    </lineage>
</organism>
<comment type="similarity">
    <text evidence="2">Belongs to the TerC family.</text>
</comment>
<feature type="transmembrane region" description="Helical" evidence="6">
    <location>
        <begin position="201"/>
        <end position="222"/>
    </location>
</feature>
<evidence type="ECO:0000256" key="3">
    <source>
        <dbReference type="ARBA" id="ARBA00022692"/>
    </source>
</evidence>
<feature type="transmembrane region" description="Helical" evidence="6">
    <location>
        <begin position="140"/>
        <end position="160"/>
    </location>
</feature>
<dbReference type="Pfam" id="PF03741">
    <property type="entry name" value="TerC"/>
    <property type="match status" value="1"/>
</dbReference>
<feature type="transmembrane region" description="Helical" evidence="6">
    <location>
        <begin position="172"/>
        <end position="195"/>
    </location>
</feature>
<reference evidence="8" key="1">
    <citation type="submission" date="2017-01" db="EMBL/GenBank/DDBJ databases">
        <authorList>
            <person name="Varghese N."/>
            <person name="Submissions S."/>
        </authorList>
    </citation>
    <scope>NUCLEOTIDE SEQUENCE [LARGE SCALE GENOMIC DNA]</scope>
    <source>
        <strain evidence="8">ATCC 51758</strain>
    </source>
</reference>
<keyword evidence="5 6" id="KW-0472">Membrane</keyword>
<dbReference type="InterPro" id="IPR005496">
    <property type="entry name" value="Integral_membrane_TerC"/>
</dbReference>
<name>A0A1N6WC82_9RHOO</name>
<gene>
    <name evidence="7" type="ORF">SAMN05421829_107198</name>
</gene>
<evidence type="ECO:0000256" key="4">
    <source>
        <dbReference type="ARBA" id="ARBA00022989"/>
    </source>
</evidence>
<dbReference type="PANTHER" id="PTHR30238:SF4">
    <property type="entry name" value="SLL1022 PROTEIN"/>
    <property type="match status" value="1"/>
</dbReference>
<keyword evidence="4 6" id="KW-1133">Transmembrane helix</keyword>
<dbReference type="EMBL" id="FTMD01000007">
    <property type="protein sequence ID" value="SIQ87566.1"/>
    <property type="molecule type" value="Genomic_DNA"/>
</dbReference>
<dbReference type="NCBIfam" id="TIGR03717">
    <property type="entry name" value="R_switched_YjbE"/>
    <property type="match status" value="1"/>
</dbReference>
<proteinExistence type="inferred from homology"/>
<evidence type="ECO:0000256" key="5">
    <source>
        <dbReference type="ARBA" id="ARBA00023136"/>
    </source>
</evidence>
<feature type="transmembrane region" description="Helical" evidence="6">
    <location>
        <begin position="48"/>
        <end position="67"/>
    </location>
</feature>
<sequence>MFETMMDAAFWVSVLQIIAIDILLGGDNAVVIALACRKLPEHQRNKGIAWGVVGAIGLRIVLIFFALQLLALPFLKVVGALLLLWIGVKLMQPEDEDGHGNVEGSTHLLGAIKTIVVADAVMSLDNVIAVAGAAKGDLGLVVFGIVVSIPIIVWGSKFVLKLMDRFPAVITLGAALLGWIAGGMLVGDVVVKPYVEHLPGWLHYLSSAVGALFVVALGGWLAQRQSGDGDAAGELAVDTAGGSAARD</sequence>
<dbReference type="Proteomes" id="UP000186819">
    <property type="component" value="Unassembled WGS sequence"/>
</dbReference>
<dbReference type="OrthoDB" id="5295733at2"/>
<evidence type="ECO:0000256" key="6">
    <source>
        <dbReference type="SAM" id="Phobius"/>
    </source>
</evidence>
<dbReference type="GO" id="GO:0016020">
    <property type="term" value="C:membrane"/>
    <property type="evidence" value="ECO:0007669"/>
    <property type="project" value="UniProtKB-SubCell"/>
</dbReference>
<protein>
    <submittedName>
        <fullName evidence="7">Integral membrane protein, YjbE family</fullName>
    </submittedName>
</protein>
<evidence type="ECO:0000256" key="1">
    <source>
        <dbReference type="ARBA" id="ARBA00004141"/>
    </source>
</evidence>
<dbReference type="InterPro" id="IPR022301">
    <property type="entry name" value="Integral_membrane_YjbE"/>
</dbReference>
<dbReference type="STRING" id="34027.SAMN05421829_107198"/>
<accession>A0A1N6WC82</accession>
<evidence type="ECO:0000313" key="7">
    <source>
        <dbReference type="EMBL" id="SIQ87566.1"/>
    </source>
</evidence>
<evidence type="ECO:0000256" key="2">
    <source>
        <dbReference type="ARBA" id="ARBA00007511"/>
    </source>
</evidence>
<feature type="transmembrane region" description="Helical" evidence="6">
    <location>
        <begin position="12"/>
        <end position="36"/>
    </location>
</feature>
<keyword evidence="3 6" id="KW-0812">Transmembrane</keyword>
<comment type="subcellular location">
    <subcellularLocation>
        <location evidence="1">Membrane</location>
        <topology evidence="1">Multi-pass membrane protein</topology>
    </subcellularLocation>
</comment>
<dbReference type="RefSeq" id="WP_076602514.1">
    <property type="nucleotide sequence ID" value="NZ_FTMD01000007.1"/>
</dbReference>
<keyword evidence="8" id="KW-1185">Reference proteome</keyword>
<evidence type="ECO:0000313" key="8">
    <source>
        <dbReference type="Proteomes" id="UP000186819"/>
    </source>
</evidence>